<dbReference type="SUPFAM" id="SSF64182">
    <property type="entry name" value="DHH phosphoesterases"/>
    <property type="match status" value="1"/>
</dbReference>
<sequence>VRRQREIHVVMGNEACDLDSTVSALALAYFLAKVRLTRWFGDKGWLGGRLTGCHPPPQTSPAPSAAFVPVLNIPRADFALRTETTFLLREQGIPAASLVFRDEIDLGGLHRAGLLSLTLVDHHVLPGADTALEEAVVEVLDHRPLERDRAPGCRLTAEPVGSCATLVTERIAQGPPGVLDRPTAALLHGTILLDCVNLSPAAGKVTPRDVACVSLLEARFPELPARDAVFKALQAAKFDVSGLTTEQMLRKDLKVLSSDELVLAVSAVYVDLETFLCRPGLLPELDAFCQARGYAGLVAMTIAFNERNEPFRQLAVYSRSESLRGAVCRALEEATAPSLQLQPLPSPWSCLATYTQGNALASRKKVLPVLRAAL</sequence>
<dbReference type="AlphaFoldDB" id="A0A7L0TJH2"/>
<dbReference type="InterPro" id="IPR038222">
    <property type="entry name" value="DHHA2_dom_sf"/>
</dbReference>
<dbReference type="Gene3D" id="3.90.1640.10">
    <property type="entry name" value="inorganic pyrophosphatase (n-terminal core)"/>
    <property type="match status" value="1"/>
</dbReference>
<comment type="caution">
    <text evidence="3">The sequence shown here is derived from an EMBL/GenBank/DDBJ whole genome shotgun (WGS) entry which is preliminary data.</text>
</comment>
<gene>
    <name evidence="3" type="primary">Prune1</name>
    <name evidence="3" type="ORF">PODPOD_R13284</name>
</gene>
<dbReference type="InterPro" id="IPR004097">
    <property type="entry name" value="DHHA2"/>
</dbReference>
<proteinExistence type="inferred from homology"/>
<reference evidence="3 4" key="1">
    <citation type="submission" date="2019-09" db="EMBL/GenBank/DDBJ databases">
        <title>Bird 10,000 Genomes (B10K) Project - Family phase.</title>
        <authorList>
            <person name="Zhang G."/>
        </authorList>
    </citation>
    <scope>NUCLEOTIDE SEQUENCE [LARGE SCALE GENOMIC DNA]</scope>
    <source>
        <strain evidence="3">B10K-DU-009-04</strain>
        <tissue evidence="3">Mixed tissue sample</tissue>
    </source>
</reference>
<evidence type="ECO:0000256" key="1">
    <source>
        <dbReference type="ARBA" id="ARBA00010331"/>
    </source>
</evidence>
<dbReference type="Pfam" id="PF02833">
    <property type="entry name" value="DHHA2"/>
    <property type="match status" value="1"/>
</dbReference>
<feature type="non-terminal residue" evidence="3">
    <location>
        <position position="1"/>
    </location>
</feature>
<keyword evidence="4" id="KW-1185">Reference proteome</keyword>
<organism evidence="3 4">
    <name type="scientific">Podilymbus podiceps</name>
    <name type="common">Pied-billed grebe</name>
    <dbReference type="NCBI Taxonomy" id="9252"/>
    <lineage>
        <taxon>Eukaryota</taxon>
        <taxon>Metazoa</taxon>
        <taxon>Chordata</taxon>
        <taxon>Craniata</taxon>
        <taxon>Vertebrata</taxon>
        <taxon>Euteleostomi</taxon>
        <taxon>Archelosauria</taxon>
        <taxon>Archosauria</taxon>
        <taxon>Dinosauria</taxon>
        <taxon>Saurischia</taxon>
        <taxon>Theropoda</taxon>
        <taxon>Coelurosauria</taxon>
        <taxon>Aves</taxon>
        <taxon>Neognathae</taxon>
        <taxon>Neoaves</taxon>
        <taxon>Mirandornithes</taxon>
        <taxon>Podicipediformes</taxon>
        <taxon>Podicipedidae</taxon>
        <taxon>Podilymbus</taxon>
    </lineage>
</organism>
<evidence type="ECO:0000313" key="4">
    <source>
        <dbReference type="Proteomes" id="UP000555275"/>
    </source>
</evidence>
<evidence type="ECO:0000313" key="3">
    <source>
        <dbReference type="EMBL" id="NXL54875.1"/>
    </source>
</evidence>
<dbReference type="InterPro" id="IPR038763">
    <property type="entry name" value="DHH_sf"/>
</dbReference>
<accession>A0A7L0TJH2</accession>
<name>A0A7L0TJH2_PODPO</name>
<dbReference type="EMBL" id="VXAO01003985">
    <property type="protein sequence ID" value="NXL54875.1"/>
    <property type="molecule type" value="Genomic_DNA"/>
</dbReference>
<feature type="domain" description="DHHA2" evidence="2">
    <location>
        <begin position="230"/>
        <end position="374"/>
    </location>
</feature>
<dbReference type="SMART" id="SM01131">
    <property type="entry name" value="DHHA2"/>
    <property type="match status" value="1"/>
</dbReference>
<comment type="similarity">
    <text evidence="1">Belongs to the PPase class C family. Prune subfamily.</text>
</comment>
<dbReference type="OrthoDB" id="374045at2759"/>
<dbReference type="GO" id="GO:0005737">
    <property type="term" value="C:cytoplasm"/>
    <property type="evidence" value="ECO:0007669"/>
    <property type="project" value="InterPro"/>
</dbReference>
<dbReference type="PANTHER" id="PTHR12112">
    <property type="entry name" value="BNIP - RELATED"/>
    <property type="match status" value="1"/>
</dbReference>
<evidence type="ECO:0000259" key="2">
    <source>
        <dbReference type="SMART" id="SM01131"/>
    </source>
</evidence>
<protein>
    <submittedName>
        <fullName evidence="3">PRUN1 Exopolyphosphatase</fullName>
    </submittedName>
</protein>
<dbReference type="Gene3D" id="3.10.310.20">
    <property type="entry name" value="DHHA2 domain"/>
    <property type="match status" value="1"/>
</dbReference>
<dbReference type="Proteomes" id="UP000555275">
    <property type="component" value="Unassembled WGS sequence"/>
</dbReference>
<feature type="non-terminal residue" evidence="3">
    <location>
        <position position="374"/>
    </location>
</feature>
<dbReference type="PANTHER" id="PTHR12112:SF47">
    <property type="entry name" value="EXOPOLYPHOSPHATASE PRUNE1"/>
    <property type="match status" value="1"/>
</dbReference>
<dbReference type="GO" id="GO:0004309">
    <property type="term" value="F:exopolyphosphatase activity"/>
    <property type="evidence" value="ECO:0007669"/>
    <property type="project" value="TreeGrafter"/>
</dbReference>